<dbReference type="Proteomes" id="UP001054945">
    <property type="component" value="Unassembled WGS sequence"/>
</dbReference>
<keyword evidence="3" id="KW-1185">Reference proteome</keyword>
<dbReference type="AlphaFoldDB" id="A0AAV4NIW1"/>
<comment type="caution">
    <text evidence="2">The sequence shown here is derived from an EMBL/GenBank/DDBJ whole genome shotgun (WGS) entry which is preliminary data.</text>
</comment>
<evidence type="ECO:0000256" key="1">
    <source>
        <dbReference type="SAM" id="MobiDB-lite"/>
    </source>
</evidence>
<reference evidence="2 3" key="1">
    <citation type="submission" date="2021-06" db="EMBL/GenBank/DDBJ databases">
        <title>Caerostris extrusa draft genome.</title>
        <authorList>
            <person name="Kono N."/>
            <person name="Arakawa K."/>
        </authorList>
    </citation>
    <scope>NUCLEOTIDE SEQUENCE [LARGE SCALE GENOMIC DNA]</scope>
</reference>
<proteinExistence type="predicted"/>
<feature type="compositionally biased region" description="Basic and acidic residues" evidence="1">
    <location>
        <begin position="1"/>
        <end position="11"/>
    </location>
</feature>
<accession>A0AAV4NIW1</accession>
<evidence type="ECO:0000313" key="2">
    <source>
        <dbReference type="EMBL" id="GIX84598.1"/>
    </source>
</evidence>
<gene>
    <name evidence="2" type="ORF">CEXT_419301</name>
</gene>
<evidence type="ECO:0000313" key="3">
    <source>
        <dbReference type="Proteomes" id="UP001054945"/>
    </source>
</evidence>
<organism evidence="2 3">
    <name type="scientific">Caerostris extrusa</name>
    <name type="common">Bark spider</name>
    <name type="synonym">Caerostris bankana</name>
    <dbReference type="NCBI Taxonomy" id="172846"/>
    <lineage>
        <taxon>Eukaryota</taxon>
        <taxon>Metazoa</taxon>
        <taxon>Ecdysozoa</taxon>
        <taxon>Arthropoda</taxon>
        <taxon>Chelicerata</taxon>
        <taxon>Arachnida</taxon>
        <taxon>Araneae</taxon>
        <taxon>Araneomorphae</taxon>
        <taxon>Entelegynae</taxon>
        <taxon>Araneoidea</taxon>
        <taxon>Araneidae</taxon>
        <taxon>Caerostris</taxon>
    </lineage>
</organism>
<dbReference type="EMBL" id="BPLR01020986">
    <property type="protein sequence ID" value="GIX84598.1"/>
    <property type="molecule type" value="Genomic_DNA"/>
</dbReference>
<feature type="region of interest" description="Disordered" evidence="1">
    <location>
        <begin position="1"/>
        <end position="23"/>
    </location>
</feature>
<sequence>MSPHDKQELKGGRKGQSEPQRTPFVTDWESAFAPSLEVSIAFDGNIEYPWMAMLGTSSVFSSGVGHLLWTWGRGRGLWIEGKGVV</sequence>
<name>A0AAV4NIW1_CAEEX</name>
<protein>
    <submittedName>
        <fullName evidence="2">Uncharacterized protein</fullName>
    </submittedName>
</protein>